<protein>
    <submittedName>
        <fullName evidence="4">Integrase/recombinase</fullName>
    </submittedName>
</protein>
<dbReference type="Pfam" id="PF00589">
    <property type="entry name" value="Phage_integrase"/>
    <property type="match status" value="1"/>
</dbReference>
<dbReference type="SUPFAM" id="SSF56349">
    <property type="entry name" value="DNA breaking-rejoining enzymes"/>
    <property type="match status" value="1"/>
</dbReference>
<evidence type="ECO:0000313" key="6">
    <source>
        <dbReference type="EMBL" id="CAP41786.1"/>
    </source>
</evidence>
<reference evidence="4 7" key="1">
    <citation type="journal article" date="2008" name="BMC Genomics">
        <title>The missing link: Bordetella petrii is endowed with both the metabolic versatility of environmental bacteria and virulence traits of pathogenic Bordetellae.</title>
        <authorList>
            <person name="Gross R."/>
            <person name="Guzman C.A."/>
            <person name="Sebaihia M."/>
            <person name="Martins Dos Santos V.A."/>
            <person name="Pieper D.H."/>
            <person name="Koebnik R."/>
            <person name="Lechner M."/>
            <person name="Bartels D."/>
            <person name="Buhrmester J."/>
            <person name="Choudhuri J.V."/>
            <person name="Ebensen T."/>
            <person name="Gaigalat L."/>
            <person name="Herrmann S."/>
            <person name="Khachane A.N."/>
            <person name="Larisch C."/>
            <person name="Link S."/>
            <person name="Linke B."/>
            <person name="Meyer F."/>
            <person name="Mormann S."/>
            <person name="Nakunst D."/>
            <person name="Rueckert C."/>
            <person name="Schneiker-Bekel S."/>
            <person name="Schulze K."/>
            <person name="Vorhoelter F.J."/>
            <person name="Yevsa T."/>
            <person name="Engle J.T."/>
            <person name="Goldman W.E."/>
            <person name="Puehler A."/>
            <person name="Goebel U.B."/>
            <person name="Goesmann A."/>
            <person name="Bloecker H."/>
            <person name="Kaiser O."/>
            <person name="Martinez-Arias R."/>
        </authorList>
    </citation>
    <scope>NUCLEOTIDE SEQUENCE [LARGE SCALE GENOMIC DNA]</scope>
    <source>
        <strain evidence="7">ATCC BAA-461 / DSM 12804 / CCUG 43448 / CIP 107267 / Se-1111R</strain>
        <strain evidence="4">DSM 12804</strain>
    </source>
</reference>
<dbReference type="PROSITE" id="PS51898">
    <property type="entry name" value="TYR_RECOMBINASE"/>
    <property type="match status" value="1"/>
</dbReference>
<feature type="domain" description="Tyr recombinase" evidence="3">
    <location>
        <begin position="108"/>
        <end position="316"/>
    </location>
</feature>
<keyword evidence="2" id="KW-0233">DNA recombination</keyword>
<organism evidence="4 7">
    <name type="scientific">Bordetella petrii (strain ATCC BAA-461 / DSM 12804 / CCUG 43448 / CIP 107267 / Se-1111R)</name>
    <dbReference type="NCBI Taxonomy" id="340100"/>
    <lineage>
        <taxon>Bacteria</taxon>
        <taxon>Pseudomonadati</taxon>
        <taxon>Pseudomonadota</taxon>
        <taxon>Betaproteobacteria</taxon>
        <taxon>Burkholderiales</taxon>
        <taxon>Alcaligenaceae</taxon>
        <taxon>Bordetella</taxon>
    </lineage>
</organism>
<evidence type="ECO:0000313" key="5">
    <source>
        <dbReference type="EMBL" id="CAP41639.1"/>
    </source>
</evidence>
<proteinExistence type="predicted"/>
<dbReference type="EMBL" id="AM902716">
    <property type="protein sequence ID" value="CAP41372.1"/>
    <property type="molecule type" value="Genomic_DNA"/>
</dbReference>
<keyword evidence="7" id="KW-1185">Reference proteome</keyword>
<sequence length="331" mass="37790">MSTSIAYFTGPFAPMCDAFVTQMRSLGRAYKQQAMLLRMFDNFSKGYSIQGFTITEELASAWSKKRPNEAESTRHSRVGEMHRFARFLEGQGHSTFLVPGKIPRKSLHHPYIFSSGEISRIFDYTSALKPSPVSRLMHRSTPTMIKILYGCGLRISEVVALQVRDVDLEQGVLHVRHGKNDHERLVPMSSTLTDVCREYAAQALTGANDLAPFFFNRKREPCSPGDFGRRFRQMLWEVGIPYYGKDRGPRLHDLRHTFVCHRLNRWAKENADLNTLLPVLSAYLGHANLTSTYYYLRLTAEVYPDITSKLEARLGHIFPEINHLTEGALDD</sequence>
<dbReference type="EMBL" id="AM902716">
    <property type="protein sequence ID" value="CAP41639.1"/>
    <property type="molecule type" value="Genomic_DNA"/>
</dbReference>
<dbReference type="InterPro" id="IPR013762">
    <property type="entry name" value="Integrase-like_cat_sf"/>
</dbReference>
<evidence type="ECO:0000256" key="1">
    <source>
        <dbReference type="ARBA" id="ARBA00022908"/>
    </source>
</evidence>
<gene>
    <name evidence="4" type="ordered locus">Bpet1040</name>
    <name evidence="5" type="ordered locus">Bpet1304</name>
    <name evidence="6" type="ordered locus">Bpet1451</name>
</gene>
<dbReference type="KEGG" id="bpt:Bpet1451"/>
<keyword evidence="1" id="KW-0229">DNA integration</keyword>
<evidence type="ECO:0000259" key="3">
    <source>
        <dbReference type="PROSITE" id="PS51898"/>
    </source>
</evidence>
<evidence type="ECO:0000313" key="4">
    <source>
        <dbReference type="EMBL" id="CAP41372.1"/>
    </source>
</evidence>
<dbReference type="GO" id="GO:0015074">
    <property type="term" value="P:DNA integration"/>
    <property type="evidence" value="ECO:0007669"/>
    <property type="project" value="UniProtKB-KW"/>
</dbReference>
<dbReference type="GO" id="GO:0003677">
    <property type="term" value="F:DNA binding"/>
    <property type="evidence" value="ECO:0007669"/>
    <property type="project" value="InterPro"/>
</dbReference>
<dbReference type="eggNOG" id="COG0582">
    <property type="taxonomic scope" value="Bacteria"/>
</dbReference>
<dbReference type="KEGG" id="bpt:Bpet1040"/>
<name>A9IB52_BORPD</name>
<dbReference type="InterPro" id="IPR050090">
    <property type="entry name" value="Tyrosine_recombinase_XerCD"/>
</dbReference>
<dbReference type="Gene3D" id="1.10.443.10">
    <property type="entry name" value="Intergrase catalytic core"/>
    <property type="match status" value="1"/>
</dbReference>
<dbReference type="KEGG" id="bpt:Bpet1304"/>
<dbReference type="InterPro" id="IPR002104">
    <property type="entry name" value="Integrase_catalytic"/>
</dbReference>
<dbReference type="Proteomes" id="UP000001225">
    <property type="component" value="Chromosome"/>
</dbReference>
<evidence type="ECO:0000313" key="7">
    <source>
        <dbReference type="Proteomes" id="UP000001225"/>
    </source>
</evidence>
<dbReference type="STRING" id="94624.Bpet1040"/>
<dbReference type="InterPro" id="IPR011010">
    <property type="entry name" value="DNA_brk_join_enz"/>
</dbReference>
<dbReference type="GO" id="GO:0006310">
    <property type="term" value="P:DNA recombination"/>
    <property type="evidence" value="ECO:0007669"/>
    <property type="project" value="UniProtKB-KW"/>
</dbReference>
<dbReference type="PANTHER" id="PTHR30349">
    <property type="entry name" value="PHAGE INTEGRASE-RELATED"/>
    <property type="match status" value="1"/>
</dbReference>
<dbReference type="EMBL" id="AM902716">
    <property type="protein sequence ID" value="CAP41786.1"/>
    <property type="molecule type" value="Genomic_DNA"/>
</dbReference>
<evidence type="ECO:0000256" key="2">
    <source>
        <dbReference type="ARBA" id="ARBA00023172"/>
    </source>
</evidence>
<dbReference type="AlphaFoldDB" id="A9IB52"/>
<dbReference type="PANTHER" id="PTHR30349:SF90">
    <property type="entry name" value="TYROSINE RECOMBINASE XERD"/>
    <property type="match status" value="1"/>
</dbReference>
<accession>A9IB52</accession>